<dbReference type="SMART" id="SM00028">
    <property type="entry name" value="TPR"/>
    <property type="match status" value="6"/>
</dbReference>
<evidence type="ECO:0000313" key="2">
    <source>
        <dbReference type="Proteomes" id="UP001221757"/>
    </source>
</evidence>
<gene>
    <name evidence="1" type="ORF">B0H17DRAFT_1202288</name>
</gene>
<keyword evidence="2" id="KW-1185">Reference proteome</keyword>
<accession>A0AAD7DEL8</accession>
<dbReference type="InterPro" id="IPR019734">
    <property type="entry name" value="TPR_rpt"/>
</dbReference>
<evidence type="ECO:0008006" key="3">
    <source>
        <dbReference type="Google" id="ProtNLM"/>
    </source>
</evidence>
<dbReference type="InterPro" id="IPR011990">
    <property type="entry name" value="TPR-like_helical_dom_sf"/>
</dbReference>
<dbReference type="AlphaFoldDB" id="A0AAD7DEL8"/>
<dbReference type="Gene3D" id="1.25.40.10">
    <property type="entry name" value="Tetratricopeptide repeat domain"/>
    <property type="match status" value="4"/>
</dbReference>
<dbReference type="SUPFAM" id="SSF48452">
    <property type="entry name" value="TPR-like"/>
    <property type="match status" value="3"/>
</dbReference>
<sequence>MAKDYRPQAKFQADSGIEWRDLVGQDIDQTDFKWASGYGDRLEIDLLDSSSVVEAIQTLKDLWAAGANSALESHWIRRLSSMALSGNLAITFLSVAKPTVWDDDFEIEIGCARQFFQKLADLKPAIFSGDLAEILEAQGRVLYLRGKGAPDGVFEEALRIRRSVAAVAPATLARKYKLAASLVWNGSYAVAAHKPAKALYFFDESLDILRSLIAEQYSPAFPLFALIQRNFRICLNDPSHVCDLNLALKVAETIVTLSRALVRVYLGCDAMLAAALHDLAFGFPEGRSLQQTNAAQESIDLYRTLANDDPYAYSLPFSDALYNFSCRLLATGQCEQALSVSLEETQNRRKLQDRDCLATCLDQLSCCFSAVGNIAAALNSAEDSVRLRRKLAEDDRSYQSESELACSLSNLSCCLSMVTSRSENTLHAAREAVSIQRGLARDIPAATFSLRFAVFLYNFSVALSVVGRHEEALRAAEEAMQIRTSSGDDGDCALSLSRLASCLRAVCRQDEAVRTVEKCLDITRRLACGHESYPPIRDEAQLAETLFALSFCFGADQASRAVAAVTDSVAIYRKLAYNGLATFQPPLAAALLQLSSLLSSTGQHAEALDVAVEAVQFGRGLSKDFFATSLYNLSLCLSTAGMKDEGVCPAQQCVEIRRELVKENGTWQFKEQLADALFNLSVHFSHLHSSRALASVREAVTVQCQLAEYIPGDKFNRRLADGLQNIAARALLVTEYEEALDSAEEAVNIMRKLVEENPILHNPGFVNILYTYANALCENDRFEEAFRALSESDELRRNIPSDSVFASSEASAAYMSTRARCIIGLGQHGEGLDCLRDAIKIYQEELADRASKVTQFDSFPWFLRNTFACASALGRNNAEVLDVTAVVVDLSRLLAGEHPTIFNRYLEEAQGFHASSLSTPARGSR</sequence>
<dbReference type="Proteomes" id="UP001221757">
    <property type="component" value="Unassembled WGS sequence"/>
</dbReference>
<proteinExistence type="predicted"/>
<dbReference type="PANTHER" id="PTHR19959">
    <property type="entry name" value="KINESIN LIGHT CHAIN"/>
    <property type="match status" value="1"/>
</dbReference>
<dbReference type="EMBL" id="JARKIE010000072">
    <property type="protein sequence ID" value="KAJ7689394.1"/>
    <property type="molecule type" value="Genomic_DNA"/>
</dbReference>
<dbReference type="PANTHER" id="PTHR19959:SF119">
    <property type="entry name" value="FUNGAL LIPASE-LIKE DOMAIN-CONTAINING PROTEIN"/>
    <property type="match status" value="1"/>
</dbReference>
<dbReference type="Pfam" id="PF13424">
    <property type="entry name" value="TPR_12"/>
    <property type="match status" value="1"/>
</dbReference>
<comment type="caution">
    <text evidence="1">The sequence shown here is derived from an EMBL/GenBank/DDBJ whole genome shotgun (WGS) entry which is preliminary data.</text>
</comment>
<name>A0AAD7DEL8_MYCRO</name>
<reference evidence="1" key="1">
    <citation type="submission" date="2023-03" db="EMBL/GenBank/DDBJ databases">
        <title>Massive genome expansion in bonnet fungi (Mycena s.s.) driven by repeated elements and novel gene families across ecological guilds.</title>
        <authorList>
            <consortium name="Lawrence Berkeley National Laboratory"/>
            <person name="Harder C.B."/>
            <person name="Miyauchi S."/>
            <person name="Viragh M."/>
            <person name="Kuo A."/>
            <person name="Thoen E."/>
            <person name="Andreopoulos B."/>
            <person name="Lu D."/>
            <person name="Skrede I."/>
            <person name="Drula E."/>
            <person name="Henrissat B."/>
            <person name="Morin E."/>
            <person name="Kohler A."/>
            <person name="Barry K."/>
            <person name="LaButti K."/>
            <person name="Morin E."/>
            <person name="Salamov A."/>
            <person name="Lipzen A."/>
            <person name="Mereny Z."/>
            <person name="Hegedus B."/>
            <person name="Baldrian P."/>
            <person name="Stursova M."/>
            <person name="Weitz H."/>
            <person name="Taylor A."/>
            <person name="Grigoriev I.V."/>
            <person name="Nagy L.G."/>
            <person name="Martin F."/>
            <person name="Kauserud H."/>
        </authorList>
    </citation>
    <scope>NUCLEOTIDE SEQUENCE</scope>
    <source>
        <strain evidence="1">CBHHK067</strain>
    </source>
</reference>
<evidence type="ECO:0000313" key="1">
    <source>
        <dbReference type="EMBL" id="KAJ7689394.1"/>
    </source>
</evidence>
<organism evidence="1 2">
    <name type="scientific">Mycena rosella</name>
    <name type="common">Pink bonnet</name>
    <name type="synonym">Agaricus rosellus</name>
    <dbReference type="NCBI Taxonomy" id="1033263"/>
    <lineage>
        <taxon>Eukaryota</taxon>
        <taxon>Fungi</taxon>
        <taxon>Dikarya</taxon>
        <taxon>Basidiomycota</taxon>
        <taxon>Agaricomycotina</taxon>
        <taxon>Agaricomycetes</taxon>
        <taxon>Agaricomycetidae</taxon>
        <taxon>Agaricales</taxon>
        <taxon>Marasmiineae</taxon>
        <taxon>Mycenaceae</taxon>
        <taxon>Mycena</taxon>
    </lineage>
</organism>
<protein>
    <recommendedName>
        <fullName evidence="3">TPR-like protein</fullName>
    </recommendedName>
</protein>